<dbReference type="EMBL" id="AOMT01000043">
    <property type="protein sequence ID" value="KDN24447.1"/>
    <property type="molecule type" value="Genomic_DNA"/>
</dbReference>
<dbReference type="OrthoDB" id="9979956at2"/>
<protein>
    <submittedName>
        <fullName evidence="1">Uncharacterized protein</fullName>
    </submittedName>
</protein>
<keyword evidence="2" id="KW-1185">Reference proteome</keyword>
<evidence type="ECO:0000313" key="2">
    <source>
        <dbReference type="Proteomes" id="UP000035860"/>
    </source>
</evidence>
<sequence length="134" mass="15174">MVDVKQIIGKTLKNVMASIYFVDSYQQEIFMEDIVDICLIIDDAAITVSCNEDGESLDITAGNCLQKVDMGDYGVIKIKDMFDFLNLKDSICIYDARMIIDENLIKIGLELSLDTCKIIIKNEGDQMVIRKYDV</sequence>
<evidence type="ECO:0000313" key="1">
    <source>
        <dbReference type="EMBL" id="KDN24447.1"/>
    </source>
</evidence>
<organism evidence="1 2">
    <name type="scientific">Moraxella bovoculi 237</name>
    <dbReference type="NCBI Taxonomy" id="743974"/>
    <lineage>
        <taxon>Bacteria</taxon>
        <taxon>Pseudomonadati</taxon>
        <taxon>Pseudomonadota</taxon>
        <taxon>Gammaproteobacteria</taxon>
        <taxon>Moraxellales</taxon>
        <taxon>Moraxellaceae</taxon>
        <taxon>Moraxella</taxon>
    </lineage>
</organism>
<reference evidence="1 2" key="1">
    <citation type="journal article" date="2014" name="Genome Announc.">
        <title>Draft Genome Sequence of Moraxella bovoculi Strain 237T (ATCC BAA-1259T) Isolated from a Calf with Infectious Bovine Keratoconjunctivitis.</title>
        <authorList>
            <person name="Calcutt M.J."/>
            <person name="Foecking M.F."/>
            <person name="Martin N.T."/>
            <person name="Mhlanga-Mutangadura T."/>
            <person name="Reilly T.J."/>
        </authorList>
    </citation>
    <scope>NUCLEOTIDE SEQUENCE [LARGE SCALE GENOMIC DNA]</scope>
    <source>
        <strain evidence="1 2">237</strain>
    </source>
</reference>
<name>A0A066UEX5_9GAMM</name>
<proteinExistence type="predicted"/>
<accession>A0A066UEX5</accession>
<dbReference type="AlphaFoldDB" id="A0A066UEX5"/>
<dbReference type="Proteomes" id="UP000035860">
    <property type="component" value="Unassembled WGS sequence"/>
</dbReference>
<dbReference type="RefSeq" id="WP_036367258.1">
    <property type="nucleotide sequence ID" value="NZ_AOMT01000043.1"/>
</dbReference>
<comment type="caution">
    <text evidence="1">The sequence shown here is derived from an EMBL/GenBank/DDBJ whole genome shotgun (WGS) entry which is preliminary data.</text>
</comment>
<gene>
    <name evidence="1" type="ORF">MBO_09883</name>
</gene>